<feature type="binding site" evidence="6">
    <location>
        <position position="154"/>
    </location>
    <ligand>
        <name>Mg(2+)</name>
        <dbReference type="ChEBI" id="CHEBI:18420"/>
        <label>1</label>
        <note>catalytic</note>
    </ligand>
</feature>
<dbReference type="OrthoDB" id="411145at2759"/>
<dbReference type="PROSITE" id="PS00629">
    <property type="entry name" value="IMP_1"/>
    <property type="match status" value="1"/>
</dbReference>
<dbReference type="CDD" id="cd01517">
    <property type="entry name" value="PAP_phosphatase"/>
    <property type="match status" value="1"/>
</dbReference>
<dbReference type="EMBL" id="JAGRRH010000003">
    <property type="protein sequence ID" value="KAG7371895.1"/>
    <property type="molecule type" value="Genomic_DNA"/>
</dbReference>
<keyword evidence="4" id="KW-0378">Hydrolase</keyword>
<comment type="cofactor">
    <cofactor evidence="1 6">
        <name>Mg(2+)</name>
        <dbReference type="ChEBI" id="CHEBI:18420"/>
    </cofactor>
</comment>
<evidence type="ECO:0000256" key="2">
    <source>
        <dbReference type="ARBA" id="ARBA00009759"/>
    </source>
</evidence>
<dbReference type="AlphaFoldDB" id="A0A9K3M1Y4"/>
<dbReference type="InterPro" id="IPR000760">
    <property type="entry name" value="Inositol_monophosphatase-like"/>
</dbReference>
<keyword evidence="3 6" id="KW-0479">Metal-binding</keyword>
<dbReference type="Proteomes" id="UP000693970">
    <property type="component" value="Unassembled WGS sequence"/>
</dbReference>
<dbReference type="PANTHER" id="PTHR43200">
    <property type="entry name" value="PHOSPHATASE"/>
    <property type="match status" value="1"/>
</dbReference>
<dbReference type="InterPro" id="IPR020583">
    <property type="entry name" value="Inositol_monoP_metal-BS"/>
</dbReference>
<evidence type="ECO:0000313" key="7">
    <source>
        <dbReference type="EMBL" id="KAG7371895.1"/>
    </source>
</evidence>
<sequence length="382" mass="41950">MSTDCNATVSADTFQKESDFPKEVKDALRAIRKACEVTRKVQSQMIQTNKSDEVTQTKVDKSPVTIADYAAQAIILKELRESFPEDVFLAEESSNGLQEDLETGDILASKIQELTGTETKAALFDAIDIGKSYYLHRSNQNDPNRTPDRFWCLDPIDGTKGFLRKGQYCIALALLERGSPTIGILACPNLMVGNLKDNNKHGEDSLGCIFVACKGKGCYEIGLDEALSHFHRLGYRNDSMLYEDPVKARFCVAVEQGFNDPDGTTIAIGKVLHGGLDSEGEILHCTRMDSQVKYGVIARGDAEFYVRLPKNHKDNIWDVAAGVLCLEEVGGKVTDTTGNPLDFSCGGKLPTVGILGARTEKLHESLLQGYTTAIQSIRLQDE</sequence>
<evidence type="ECO:0000256" key="1">
    <source>
        <dbReference type="ARBA" id="ARBA00001946"/>
    </source>
</evidence>
<evidence type="ECO:0000256" key="3">
    <source>
        <dbReference type="ARBA" id="ARBA00022723"/>
    </source>
</evidence>
<protein>
    <submittedName>
        <fullName evidence="7">3',2',5'-bisphosphate nucleotidase</fullName>
    </submittedName>
</protein>
<organism evidence="7 8">
    <name type="scientific">Nitzschia inconspicua</name>
    <dbReference type="NCBI Taxonomy" id="303405"/>
    <lineage>
        <taxon>Eukaryota</taxon>
        <taxon>Sar</taxon>
        <taxon>Stramenopiles</taxon>
        <taxon>Ochrophyta</taxon>
        <taxon>Bacillariophyta</taxon>
        <taxon>Bacillariophyceae</taxon>
        <taxon>Bacillariophycidae</taxon>
        <taxon>Bacillariales</taxon>
        <taxon>Bacillariaceae</taxon>
        <taxon>Nitzschia</taxon>
    </lineage>
</organism>
<reference evidence="7" key="2">
    <citation type="submission" date="2021-04" db="EMBL/GenBank/DDBJ databases">
        <authorList>
            <person name="Podell S."/>
        </authorList>
    </citation>
    <scope>NUCLEOTIDE SEQUENCE</scope>
    <source>
        <strain evidence="7">Hildebrandi</strain>
    </source>
</reference>
<feature type="binding site" evidence="6">
    <location>
        <position position="157"/>
    </location>
    <ligand>
        <name>Mg(2+)</name>
        <dbReference type="ChEBI" id="CHEBI:18420"/>
        <label>1</label>
        <note>catalytic</note>
    </ligand>
</feature>
<evidence type="ECO:0000313" key="8">
    <source>
        <dbReference type="Proteomes" id="UP000693970"/>
    </source>
</evidence>
<evidence type="ECO:0000256" key="6">
    <source>
        <dbReference type="PIRSR" id="PIRSR600760-2"/>
    </source>
</evidence>
<evidence type="ECO:0000256" key="4">
    <source>
        <dbReference type="ARBA" id="ARBA00022801"/>
    </source>
</evidence>
<dbReference type="GO" id="GO:0000103">
    <property type="term" value="P:sulfate assimilation"/>
    <property type="evidence" value="ECO:0007669"/>
    <property type="project" value="TreeGrafter"/>
</dbReference>
<feature type="binding site" evidence="6">
    <location>
        <position position="91"/>
    </location>
    <ligand>
        <name>Mg(2+)</name>
        <dbReference type="ChEBI" id="CHEBI:18420"/>
        <label>1</label>
        <note>catalytic</note>
    </ligand>
</feature>
<name>A0A9K3M1Y4_9STRA</name>
<dbReference type="Pfam" id="PF00459">
    <property type="entry name" value="Inositol_P"/>
    <property type="match status" value="1"/>
</dbReference>
<dbReference type="InterPro" id="IPR051090">
    <property type="entry name" value="Inositol_monoP_superfamily"/>
</dbReference>
<keyword evidence="5 6" id="KW-0460">Magnesium</keyword>
<comment type="caution">
    <text evidence="7">The sequence shown here is derived from an EMBL/GenBank/DDBJ whole genome shotgun (WGS) entry which is preliminary data.</text>
</comment>
<evidence type="ECO:0000256" key="5">
    <source>
        <dbReference type="ARBA" id="ARBA00022842"/>
    </source>
</evidence>
<gene>
    <name evidence="7" type="ORF">IV203_018037</name>
</gene>
<dbReference type="GO" id="GO:0008441">
    <property type="term" value="F:3'(2'),5'-bisphosphate nucleotidase activity"/>
    <property type="evidence" value="ECO:0007669"/>
    <property type="project" value="TreeGrafter"/>
</dbReference>
<accession>A0A9K3M1Y4</accession>
<feature type="binding site" evidence="6">
    <location>
        <position position="156"/>
    </location>
    <ligand>
        <name>Mg(2+)</name>
        <dbReference type="ChEBI" id="CHEBI:18420"/>
        <label>1</label>
        <note>catalytic</note>
    </ligand>
</feature>
<reference evidence="7" key="1">
    <citation type="journal article" date="2021" name="Sci. Rep.">
        <title>Diploid genomic architecture of Nitzschia inconspicua, an elite biomass production diatom.</title>
        <authorList>
            <person name="Oliver A."/>
            <person name="Podell S."/>
            <person name="Pinowska A."/>
            <person name="Traller J.C."/>
            <person name="Smith S.R."/>
            <person name="McClure R."/>
            <person name="Beliaev A."/>
            <person name="Bohutskyi P."/>
            <person name="Hill E.A."/>
            <person name="Rabines A."/>
            <person name="Zheng H."/>
            <person name="Allen L.Z."/>
            <person name="Kuo A."/>
            <person name="Grigoriev I.V."/>
            <person name="Allen A.E."/>
            <person name="Hazlebeck D."/>
            <person name="Allen E.E."/>
        </authorList>
    </citation>
    <scope>NUCLEOTIDE SEQUENCE</scope>
    <source>
        <strain evidence="7">Hildebrandi</strain>
    </source>
</reference>
<comment type="similarity">
    <text evidence="2">Belongs to the inositol monophosphatase superfamily.</text>
</comment>
<feature type="binding site" evidence="6">
    <location>
        <position position="318"/>
    </location>
    <ligand>
        <name>Mg(2+)</name>
        <dbReference type="ChEBI" id="CHEBI:18420"/>
        <label>1</label>
        <note>catalytic</note>
    </ligand>
</feature>
<dbReference type="PANTHER" id="PTHR43200:SF6">
    <property type="entry name" value="3'(2'),5'-BISPHOSPHATE NUCLEOTIDASE"/>
    <property type="match status" value="1"/>
</dbReference>
<proteinExistence type="inferred from homology"/>
<dbReference type="GO" id="GO:0046872">
    <property type="term" value="F:metal ion binding"/>
    <property type="evidence" value="ECO:0007669"/>
    <property type="project" value="UniProtKB-KW"/>
</dbReference>
<keyword evidence="8" id="KW-1185">Reference proteome</keyword>